<gene>
    <name evidence="1" type="ORF">RIF29_34035</name>
</gene>
<evidence type="ECO:0008006" key="3">
    <source>
        <dbReference type="Google" id="ProtNLM"/>
    </source>
</evidence>
<sequence>MFYPTKAKTINKCQTSCGEHSLKYPFGFSSGCGIQLKCIESKQVQIEKLQVQNITSDSIFINLPAKCNRSISYIDPLFGDNFAPTWNNSFLVQRCSSNLGGCVIPTSSFPGSLVLKGCDNNNGKSSDDINCFTRMKGNKDVVMRHEDWRRSGYRFLFSAIAIAVDKTKDPKTSGCSFRWLSWGGGFKGRVIAMTTQLVLPSLLLEENKVSDANAAKASPEMDS</sequence>
<organism evidence="1 2">
    <name type="scientific">Crotalaria pallida</name>
    <name type="common">Smooth rattlebox</name>
    <name type="synonym">Crotalaria striata</name>
    <dbReference type="NCBI Taxonomy" id="3830"/>
    <lineage>
        <taxon>Eukaryota</taxon>
        <taxon>Viridiplantae</taxon>
        <taxon>Streptophyta</taxon>
        <taxon>Embryophyta</taxon>
        <taxon>Tracheophyta</taxon>
        <taxon>Spermatophyta</taxon>
        <taxon>Magnoliopsida</taxon>
        <taxon>eudicotyledons</taxon>
        <taxon>Gunneridae</taxon>
        <taxon>Pentapetalae</taxon>
        <taxon>rosids</taxon>
        <taxon>fabids</taxon>
        <taxon>Fabales</taxon>
        <taxon>Fabaceae</taxon>
        <taxon>Papilionoideae</taxon>
        <taxon>50 kb inversion clade</taxon>
        <taxon>genistoids sensu lato</taxon>
        <taxon>core genistoids</taxon>
        <taxon>Crotalarieae</taxon>
        <taxon>Crotalaria</taxon>
    </lineage>
</organism>
<accession>A0AAN9EB92</accession>
<dbReference type="AlphaFoldDB" id="A0AAN9EB92"/>
<evidence type="ECO:0000313" key="2">
    <source>
        <dbReference type="Proteomes" id="UP001372338"/>
    </source>
</evidence>
<reference evidence="1 2" key="1">
    <citation type="submission" date="2024-01" db="EMBL/GenBank/DDBJ databases">
        <title>The genomes of 5 underutilized Papilionoideae crops provide insights into root nodulation and disease resistanc.</title>
        <authorList>
            <person name="Yuan L."/>
        </authorList>
    </citation>
    <scope>NUCLEOTIDE SEQUENCE [LARGE SCALE GENOMIC DNA]</scope>
    <source>
        <strain evidence="1">ZHUSHIDOU_FW_LH</strain>
        <tissue evidence="1">Leaf</tissue>
    </source>
</reference>
<proteinExistence type="predicted"/>
<name>A0AAN9EB92_CROPI</name>
<dbReference type="Proteomes" id="UP001372338">
    <property type="component" value="Unassembled WGS sequence"/>
</dbReference>
<comment type="caution">
    <text evidence="1">The sequence shown here is derived from an EMBL/GenBank/DDBJ whole genome shotgun (WGS) entry which is preliminary data.</text>
</comment>
<evidence type="ECO:0000313" key="1">
    <source>
        <dbReference type="EMBL" id="KAK7251114.1"/>
    </source>
</evidence>
<protein>
    <recommendedName>
        <fullName evidence="3">Wall-associated receptor kinase galacturonan-binding domain-containing protein</fullName>
    </recommendedName>
</protein>
<keyword evidence="2" id="KW-1185">Reference proteome</keyword>
<dbReference type="EMBL" id="JAYWIO010000007">
    <property type="protein sequence ID" value="KAK7251114.1"/>
    <property type="molecule type" value="Genomic_DNA"/>
</dbReference>